<dbReference type="Proteomes" id="UP000070529">
    <property type="component" value="Unassembled WGS sequence"/>
</dbReference>
<dbReference type="EMBL" id="LNTY01000018">
    <property type="protein sequence ID" value="KXF82587.1"/>
    <property type="molecule type" value="Genomic_DNA"/>
</dbReference>
<evidence type="ECO:0000313" key="1">
    <source>
        <dbReference type="EMBL" id="KXF82587.1"/>
    </source>
</evidence>
<proteinExistence type="predicted"/>
<gene>
    <name evidence="1" type="ORF">ATN88_21180</name>
</gene>
<sequence>MIKCSDYDYIEIVCLFHYPVRLTLKTGELIEGVAQDTRRNENKDECVLLDVEGSEQLVVLDTISTIEVLVDNPHFKHASFE</sequence>
<protein>
    <submittedName>
        <fullName evidence="1">Uncharacterized protein</fullName>
    </submittedName>
</protein>
<dbReference type="AlphaFoldDB" id="A0A135IAV6"/>
<dbReference type="InterPro" id="IPR038626">
    <property type="entry name" value="Rof-like_sf"/>
</dbReference>
<dbReference type="InterPro" id="IPR009778">
    <property type="entry name" value="ROF"/>
</dbReference>
<reference evidence="1 2" key="1">
    <citation type="submission" date="2015-11" db="EMBL/GenBank/DDBJ databases">
        <title>Genomic Taxonomy of the Vibrionaceae.</title>
        <authorList>
            <person name="Gomez-Gil B."/>
            <person name="Enciso-Ibarra J."/>
        </authorList>
    </citation>
    <scope>NUCLEOTIDE SEQUENCE [LARGE SCALE GENOMIC DNA]</scope>
    <source>
        <strain evidence="1 2">CAIM 912</strain>
    </source>
</reference>
<dbReference type="OrthoDB" id="5344363at2"/>
<comment type="caution">
    <text evidence="1">The sequence shown here is derived from an EMBL/GenBank/DDBJ whole genome shotgun (WGS) entry which is preliminary data.</text>
</comment>
<dbReference type="Gene3D" id="2.30.30.400">
    <property type="entry name" value="Rof-like"/>
    <property type="match status" value="1"/>
</dbReference>
<dbReference type="InterPro" id="IPR023534">
    <property type="entry name" value="Rof/RNase_P-like"/>
</dbReference>
<keyword evidence="2" id="KW-1185">Reference proteome</keyword>
<accession>A0A135IAV6</accession>
<dbReference type="Pfam" id="PF07073">
    <property type="entry name" value="ROF"/>
    <property type="match status" value="1"/>
</dbReference>
<dbReference type="STRING" id="294935.ATN88_21180"/>
<dbReference type="SUPFAM" id="SSF101744">
    <property type="entry name" value="Rof/RNase P subunit-like"/>
    <property type="match status" value="1"/>
</dbReference>
<evidence type="ECO:0000313" key="2">
    <source>
        <dbReference type="Proteomes" id="UP000070529"/>
    </source>
</evidence>
<name>A0A135IAV6_9GAMM</name>
<organism evidence="1 2">
    <name type="scientific">Enterovibrio coralii</name>
    <dbReference type="NCBI Taxonomy" id="294935"/>
    <lineage>
        <taxon>Bacteria</taxon>
        <taxon>Pseudomonadati</taxon>
        <taxon>Pseudomonadota</taxon>
        <taxon>Gammaproteobacteria</taxon>
        <taxon>Vibrionales</taxon>
        <taxon>Vibrionaceae</taxon>
        <taxon>Enterovibrio</taxon>
    </lineage>
</organism>
<dbReference type="RefSeq" id="WP_067412847.1">
    <property type="nucleotide sequence ID" value="NZ_LNTY01000018.1"/>
</dbReference>